<keyword evidence="3" id="KW-1185">Reference proteome</keyword>
<keyword evidence="1" id="KW-0472">Membrane</keyword>
<proteinExistence type="predicted"/>
<name>A0A5C3KRE4_COPMA</name>
<dbReference type="Proteomes" id="UP000307440">
    <property type="component" value="Unassembled WGS sequence"/>
</dbReference>
<gene>
    <name evidence="2" type="ORF">FA15DRAFT_490732</name>
</gene>
<dbReference type="AlphaFoldDB" id="A0A5C3KRE4"/>
<evidence type="ECO:0000313" key="2">
    <source>
        <dbReference type="EMBL" id="TFK23042.1"/>
    </source>
</evidence>
<dbReference type="EMBL" id="ML210226">
    <property type="protein sequence ID" value="TFK23042.1"/>
    <property type="molecule type" value="Genomic_DNA"/>
</dbReference>
<accession>A0A5C3KRE4</accession>
<feature type="transmembrane region" description="Helical" evidence="1">
    <location>
        <begin position="64"/>
        <end position="84"/>
    </location>
</feature>
<evidence type="ECO:0000256" key="1">
    <source>
        <dbReference type="SAM" id="Phobius"/>
    </source>
</evidence>
<organism evidence="2 3">
    <name type="scientific">Coprinopsis marcescibilis</name>
    <name type="common">Agaric fungus</name>
    <name type="synonym">Psathyrella marcescibilis</name>
    <dbReference type="NCBI Taxonomy" id="230819"/>
    <lineage>
        <taxon>Eukaryota</taxon>
        <taxon>Fungi</taxon>
        <taxon>Dikarya</taxon>
        <taxon>Basidiomycota</taxon>
        <taxon>Agaricomycotina</taxon>
        <taxon>Agaricomycetes</taxon>
        <taxon>Agaricomycetidae</taxon>
        <taxon>Agaricales</taxon>
        <taxon>Agaricineae</taxon>
        <taxon>Psathyrellaceae</taxon>
        <taxon>Coprinopsis</taxon>
    </lineage>
</organism>
<protein>
    <submittedName>
        <fullName evidence="2">Uncharacterized protein</fullName>
    </submittedName>
</protein>
<reference evidence="2 3" key="1">
    <citation type="journal article" date="2019" name="Nat. Ecol. Evol.">
        <title>Megaphylogeny resolves global patterns of mushroom evolution.</title>
        <authorList>
            <person name="Varga T."/>
            <person name="Krizsan K."/>
            <person name="Foldi C."/>
            <person name="Dima B."/>
            <person name="Sanchez-Garcia M."/>
            <person name="Sanchez-Ramirez S."/>
            <person name="Szollosi G.J."/>
            <person name="Szarkandi J.G."/>
            <person name="Papp V."/>
            <person name="Albert L."/>
            <person name="Andreopoulos W."/>
            <person name="Angelini C."/>
            <person name="Antonin V."/>
            <person name="Barry K.W."/>
            <person name="Bougher N.L."/>
            <person name="Buchanan P."/>
            <person name="Buyck B."/>
            <person name="Bense V."/>
            <person name="Catcheside P."/>
            <person name="Chovatia M."/>
            <person name="Cooper J."/>
            <person name="Damon W."/>
            <person name="Desjardin D."/>
            <person name="Finy P."/>
            <person name="Geml J."/>
            <person name="Haridas S."/>
            <person name="Hughes K."/>
            <person name="Justo A."/>
            <person name="Karasinski D."/>
            <person name="Kautmanova I."/>
            <person name="Kiss B."/>
            <person name="Kocsube S."/>
            <person name="Kotiranta H."/>
            <person name="LaButti K.M."/>
            <person name="Lechner B.E."/>
            <person name="Liimatainen K."/>
            <person name="Lipzen A."/>
            <person name="Lukacs Z."/>
            <person name="Mihaltcheva S."/>
            <person name="Morgado L.N."/>
            <person name="Niskanen T."/>
            <person name="Noordeloos M.E."/>
            <person name="Ohm R.A."/>
            <person name="Ortiz-Santana B."/>
            <person name="Ovrebo C."/>
            <person name="Racz N."/>
            <person name="Riley R."/>
            <person name="Savchenko A."/>
            <person name="Shiryaev A."/>
            <person name="Soop K."/>
            <person name="Spirin V."/>
            <person name="Szebenyi C."/>
            <person name="Tomsovsky M."/>
            <person name="Tulloss R.E."/>
            <person name="Uehling J."/>
            <person name="Grigoriev I.V."/>
            <person name="Vagvolgyi C."/>
            <person name="Papp T."/>
            <person name="Martin F.M."/>
            <person name="Miettinen O."/>
            <person name="Hibbett D.S."/>
            <person name="Nagy L.G."/>
        </authorList>
    </citation>
    <scope>NUCLEOTIDE SEQUENCE [LARGE SCALE GENOMIC DNA]</scope>
    <source>
        <strain evidence="2 3">CBS 121175</strain>
    </source>
</reference>
<keyword evidence="1" id="KW-1133">Transmembrane helix</keyword>
<keyword evidence="1" id="KW-0812">Transmembrane</keyword>
<evidence type="ECO:0000313" key="3">
    <source>
        <dbReference type="Proteomes" id="UP000307440"/>
    </source>
</evidence>
<sequence>MTDNTTAITISPHYYNIPFCVCATLTRHKTSLSTRSPPPFPTFATPLFLSYTLPPPRTLCASLVFYRFLFFSCISLTGFIRVPLLSVTTICPRCQILIVFYRFQSASNFLDEHESKGSCPRSSGVGPCHALSTTNLKTKIVHLSRNIVHTTVGQRRKRRIVNNERDVM</sequence>